<feature type="transmembrane region" description="Helical" evidence="5">
    <location>
        <begin position="138"/>
        <end position="156"/>
    </location>
</feature>
<organism evidence="7 8">
    <name type="scientific">Mycobacterium adipatum</name>
    <dbReference type="NCBI Taxonomy" id="1682113"/>
    <lineage>
        <taxon>Bacteria</taxon>
        <taxon>Bacillati</taxon>
        <taxon>Actinomycetota</taxon>
        <taxon>Actinomycetes</taxon>
        <taxon>Mycobacteriales</taxon>
        <taxon>Mycobacteriaceae</taxon>
        <taxon>Mycobacterium</taxon>
    </lineage>
</organism>
<feature type="transmembrane region" description="Helical" evidence="5">
    <location>
        <begin position="389"/>
        <end position="410"/>
    </location>
</feature>
<dbReference type="EMBL" id="CP015596">
    <property type="protein sequence ID" value="ANE80514.1"/>
    <property type="molecule type" value="Genomic_DNA"/>
</dbReference>
<comment type="subcellular location">
    <subcellularLocation>
        <location evidence="1">Membrane</location>
        <topology evidence="1">Multi-pass membrane protein</topology>
    </subcellularLocation>
</comment>
<evidence type="ECO:0000256" key="5">
    <source>
        <dbReference type="SAM" id="Phobius"/>
    </source>
</evidence>
<dbReference type="Pfam" id="PF13515">
    <property type="entry name" value="FUSC_2"/>
    <property type="match status" value="1"/>
</dbReference>
<feature type="transmembrane region" description="Helical" evidence="5">
    <location>
        <begin position="88"/>
        <end position="106"/>
    </location>
</feature>
<keyword evidence="3 5" id="KW-1133">Transmembrane helix</keyword>
<evidence type="ECO:0000259" key="6">
    <source>
        <dbReference type="Pfam" id="PF13515"/>
    </source>
</evidence>
<keyword evidence="8" id="KW-1185">Reference proteome</keyword>
<feature type="domain" description="Integral membrane bound transporter" evidence="6">
    <location>
        <begin position="363"/>
        <end position="479"/>
    </location>
</feature>
<keyword evidence="2 5" id="KW-0812">Transmembrane</keyword>
<dbReference type="AlphaFoldDB" id="A0A172UP41"/>
<dbReference type="InterPro" id="IPR049453">
    <property type="entry name" value="Memb_transporter_dom"/>
</dbReference>
<evidence type="ECO:0000256" key="2">
    <source>
        <dbReference type="ARBA" id="ARBA00022692"/>
    </source>
</evidence>
<keyword evidence="4 5" id="KW-0472">Membrane</keyword>
<gene>
    <name evidence="7" type="ORF">A7U43_15410</name>
</gene>
<accession>A0A172UP41</accession>
<name>A0A172UP41_9MYCO</name>
<dbReference type="KEGG" id="madi:A7U43_15410"/>
<feature type="transmembrane region" description="Helical" evidence="5">
    <location>
        <begin position="465"/>
        <end position="483"/>
    </location>
</feature>
<proteinExistence type="predicted"/>
<evidence type="ECO:0000256" key="3">
    <source>
        <dbReference type="ARBA" id="ARBA00022989"/>
    </source>
</evidence>
<dbReference type="STRING" id="1682113.A7U43_15410"/>
<evidence type="ECO:0000313" key="7">
    <source>
        <dbReference type="EMBL" id="ANE80514.1"/>
    </source>
</evidence>
<protein>
    <recommendedName>
        <fullName evidence="6">Integral membrane bound transporter domain-containing protein</fullName>
    </recommendedName>
</protein>
<evidence type="ECO:0000313" key="8">
    <source>
        <dbReference type="Proteomes" id="UP000077143"/>
    </source>
</evidence>
<sequence length="672" mass="69514">MSIGRHLRLTLYDAGAVARSLAGVVVVIVVSGWMISPAAAVSAGAAAIVAGASALQDSPRNRFPTVVVVSLEMALAVLLGSLTEGSNIAFVVVTALWCVAAGMHWAISANAGLVAAAGAALILITVPTAHTLGSVSATAALALIGGLSQAVLIGVWPQRRWRTQRQALTRAYLALAADADRIAVDPDTRIDPEPLIRLRDAFTVSEVLAKRRPPIYRGWYSLPERIAESLASLAPHTGDDTVVRVLHSASELLVTVAHARRHSRTELGYATGQLDGAAGAVQGTAREAALRLSTQLREAVELRFGQFEPEQVAQLGRTGVPDALTAGAELVRSQLNRSSPILRHTVRLTAATAVGVTLWRFGAMPHGVWVPLTVLMVLRPETAHTYTRCVARIGGTAAGVAGAALLASLAEPSAPAAALLAVGFLALGYLTAEYSFLGVNTAIAGALVFLIGTAAPGGADAIGDQLLAVVTGGGLAVAVHVLVPDNALVRLRQRAGELLKTEIDYAATVVRAFVHDLDHPKEQLESAWGRAVSARAAFEATAGATGTESGPLRRWMRSYRAALNSVTTSCAALEAHLPPHPPPQLNREFVAAVDDYVKALCGEPATPAAPWSVDTDALLAASAGVRAAAASLTDAHAAERLLVGEIATITGVVTEIATRDIGLSSPGPTSAG</sequence>
<evidence type="ECO:0000256" key="4">
    <source>
        <dbReference type="ARBA" id="ARBA00023136"/>
    </source>
</evidence>
<dbReference type="RefSeq" id="WP_067996892.1">
    <property type="nucleotide sequence ID" value="NZ_CP015596.1"/>
</dbReference>
<feature type="transmembrane region" description="Helical" evidence="5">
    <location>
        <begin position="113"/>
        <end position="132"/>
    </location>
</feature>
<feature type="transmembrane region" description="Helical" evidence="5">
    <location>
        <begin position="20"/>
        <end position="51"/>
    </location>
</feature>
<dbReference type="GO" id="GO:0016020">
    <property type="term" value="C:membrane"/>
    <property type="evidence" value="ECO:0007669"/>
    <property type="project" value="UniProtKB-SubCell"/>
</dbReference>
<feature type="transmembrane region" description="Helical" evidence="5">
    <location>
        <begin position="416"/>
        <end position="432"/>
    </location>
</feature>
<feature type="transmembrane region" description="Helical" evidence="5">
    <location>
        <begin position="439"/>
        <end position="459"/>
    </location>
</feature>
<dbReference type="Proteomes" id="UP000077143">
    <property type="component" value="Chromosome"/>
</dbReference>
<reference evidence="7 8" key="1">
    <citation type="submission" date="2016-05" db="EMBL/GenBank/DDBJ databases">
        <title>Complete genome sequence of a phthalic acid esters degrading Mycobacterium sp. YC-RL4.</title>
        <authorList>
            <person name="Ren L."/>
            <person name="Fan S."/>
            <person name="Ruth N."/>
            <person name="Jia Y."/>
            <person name="Wang J."/>
            <person name="Qiao C."/>
        </authorList>
    </citation>
    <scope>NUCLEOTIDE SEQUENCE [LARGE SCALE GENOMIC DNA]</scope>
    <source>
        <strain evidence="7 8">YC-RL4</strain>
    </source>
</reference>
<evidence type="ECO:0000256" key="1">
    <source>
        <dbReference type="ARBA" id="ARBA00004141"/>
    </source>
</evidence>